<feature type="compositionally biased region" description="Low complexity" evidence="1">
    <location>
        <begin position="105"/>
        <end position="119"/>
    </location>
</feature>
<protein>
    <submittedName>
        <fullName evidence="4">C39 family peptidase</fullName>
    </submittedName>
</protein>
<evidence type="ECO:0000256" key="1">
    <source>
        <dbReference type="SAM" id="MobiDB-lite"/>
    </source>
</evidence>
<reference evidence="4 5" key="1">
    <citation type="submission" date="2024-01" db="EMBL/GenBank/DDBJ databases">
        <title>novel species in genus Adlercreutzia.</title>
        <authorList>
            <person name="Liu X."/>
        </authorList>
    </citation>
    <scope>NUCLEOTIDE SEQUENCE [LARGE SCALE GENOMIC DNA]</scope>
    <source>
        <strain evidence="4 5">R7</strain>
    </source>
</reference>
<evidence type="ECO:0000256" key="2">
    <source>
        <dbReference type="SAM" id="Phobius"/>
    </source>
</evidence>
<keyword evidence="2" id="KW-0472">Membrane</keyword>
<organism evidence="4 5">
    <name type="scientific">Adlercreutzia wanghongyangiae</name>
    <dbReference type="NCBI Taxonomy" id="3111451"/>
    <lineage>
        <taxon>Bacteria</taxon>
        <taxon>Bacillati</taxon>
        <taxon>Actinomycetota</taxon>
        <taxon>Coriobacteriia</taxon>
        <taxon>Eggerthellales</taxon>
        <taxon>Eggerthellaceae</taxon>
        <taxon>Adlercreutzia</taxon>
    </lineage>
</organism>
<proteinExistence type="predicted"/>
<sequence length="301" mass="31164">MEGEITCGGGVEDAWGANPYRREAWEGGSRDAGPHDGDATASQPVRRTAPTAPPSFHAAPAHALAGLRVVPLVAAVGFAVFLLLAVFQLAAIYSGDASAAEKGLTAAPVPAPAATTPAVSAREGDGSEAASTPRSQWRAGELPFLYQIDPSWSAAPYAGADVESAGCGPTSLTMVYIALTGNTDYDPASMAAFSEENGYVEGGLTAWRLMSEGAASLGLTSHEVPADASRLVSELQEGRPVICSVGPGDFTEKGHFIVLAGVDDDGRLVVHDPNSPANSAQTWDVDRVLGQCRNLWAFERA</sequence>
<comment type="caution">
    <text evidence="4">The sequence shown here is derived from an EMBL/GenBank/DDBJ whole genome shotgun (WGS) entry which is preliminary data.</text>
</comment>
<gene>
    <name evidence="4" type="ORF">VIN30_11120</name>
</gene>
<dbReference type="Proteomes" id="UP001349994">
    <property type="component" value="Unassembled WGS sequence"/>
</dbReference>
<feature type="compositionally biased region" description="Basic and acidic residues" evidence="1">
    <location>
        <begin position="24"/>
        <end position="38"/>
    </location>
</feature>
<evidence type="ECO:0000313" key="4">
    <source>
        <dbReference type="EMBL" id="MEC4176999.1"/>
    </source>
</evidence>
<feature type="domain" description="Peptidase C39-like" evidence="3">
    <location>
        <begin position="143"/>
        <end position="274"/>
    </location>
</feature>
<accession>A0ABU6IKL5</accession>
<dbReference type="Pfam" id="PF13529">
    <property type="entry name" value="Peptidase_C39_2"/>
    <property type="match status" value="1"/>
</dbReference>
<feature type="region of interest" description="Disordered" evidence="1">
    <location>
        <begin position="24"/>
        <end position="54"/>
    </location>
</feature>
<evidence type="ECO:0000259" key="3">
    <source>
        <dbReference type="Pfam" id="PF13529"/>
    </source>
</evidence>
<feature type="transmembrane region" description="Helical" evidence="2">
    <location>
        <begin position="69"/>
        <end position="93"/>
    </location>
</feature>
<dbReference type="EMBL" id="JAYMFF010000029">
    <property type="protein sequence ID" value="MEC4176999.1"/>
    <property type="molecule type" value="Genomic_DNA"/>
</dbReference>
<feature type="region of interest" description="Disordered" evidence="1">
    <location>
        <begin position="105"/>
        <end position="135"/>
    </location>
</feature>
<keyword evidence="5" id="KW-1185">Reference proteome</keyword>
<evidence type="ECO:0000313" key="5">
    <source>
        <dbReference type="Proteomes" id="UP001349994"/>
    </source>
</evidence>
<dbReference type="Gene3D" id="3.90.70.10">
    <property type="entry name" value="Cysteine proteinases"/>
    <property type="match status" value="1"/>
</dbReference>
<name>A0ABU6IKL5_9ACTN</name>
<dbReference type="RefSeq" id="WP_338211576.1">
    <property type="nucleotide sequence ID" value="NZ_JAYMFF010000029.1"/>
</dbReference>
<dbReference type="InterPro" id="IPR039564">
    <property type="entry name" value="Peptidase_C39-like"/>
</dbReference>
<keyword evidence="2" id="KW-0812">Transmembrane</keyword>
<keyword evidence="2" id="KW-1133">Transmembrane helix</keyword>